<reference evidence="1" key="1">
    <citation type="submission" date="2020-05" db="EMBL/GenBank/DDBJ databases">
        <title>WGS assembly of Panicum virgatum.</title>
        <authorList>
            <person name="Lovell J.T."/>
            <person name="Jenkins J."/>
            <person name="Shu S."/>
            <person name="Juenger T.E."/>
            <person name="Schmutz J."/>
        </authorList>
    </citation>
    <scope>NUCLEOTIDE SEQUENCE</scope>
    <source>
        <strain evidence="1">AP13</strain>
    </source>
</reference>
<dbReference type="Proteomes" id="UP000823388">
    <property type="component" value="Chromosome 2N"/>
</dbReference>
<dbReference type="EMBL" id="CM029040">
    <property type="protein sequence ID" value="KAG2637167.1"/>
    <property type="molecule type" value="Genomic_DNA"/>
</dbReference>
<accession>A0A8T0VRW1</accession>
<name>A0A8T0VRW1_PANVG</name>
<protein>
    <submittedName>
        <fullName evidence="1">Uncharacterized protein</fullName>
    </submittedName>
</protein>
<evidence type="ECO:0000313" key="2">
    <source>
        <dbReference type="Proteomes" id="UP000823388"/>
    </source>
</evidence>
<dbReference type="AlphaFoldDB" id="A0A8T0VRW1"/>
<sequence length="108" mass="12147">MDQRLASADRVWGSRFLGRAGRRRRRSGRPRLSERVAMEEMDPAGRGWTSSWQAATDRPFWEVRADGLVVPSSVLLVRFLLPRSRSGPSRTTLLLVATVSKKILLVAT</sequence>
<organism evidence="1 2">
    <name type="scientific">Panicum virgatum</name>
    <name type="common">Blackwell switchgrass</name>
    <dbReference type="NCBI Taxonomy" id="38727"/>
    <lineage>
        <taxon>Eukaryota</taxon>
        <taxon>Viridiplantae</taxon>
        <taxon>Streptophyta</taxon>
        <taxon>Embryophyta</taxon>
        <taxon>Tracheophyta</taxon>
        <taxon>Spermatophyta</taxon>
        <taxon>Magnoliopsida</taxon>
        <taxon>Liliopsida</taxon>
        <taxon>Poales</taxon>
        <taxon>Poaceae</taxon>
        <taxon>PACMAD clade</taxon>
        <taxon>Panicoideae</taxon>
        <taxon>Panicodae</taxon>
        <taxon>Paniceae</taxon>
        <taxon>Panicinae</taxon>
        <taxon>Panicum</taxon>
        <taxon>Panicum sect. Hiantes</taxon>
    </lineage>
</organism>
<evidence type="ECO:0000313" key="1">
    <source>
        <dbReference type="EMBL" id="KAG2637167.1"/>
    </source>
</evidence>
<gene>
    <name evidence="1" type="ORF">PVAP13_2NG504100</name>
</gene>
<comment type="caution">
    <text evidence="1">The sequence shown here is derived from an EMBL/GenBank/DDBJ whole genome shotgun (WGS) entry which is preliminary data.</text>
</comment>
<keyword evidence="2" id="KW-1185">Reference proteome</keyword>
<proteinExistence type="predicted"/>